<keyword evidence="12 14" id="KW-0449">Lipoprotein</keyword>
<keyword evidence="12" id="KW-1003">Cell membrane</keyword>
<evidence type="ECO:0000256" key="3">
    <source>
        <dbReference type="ARBA" id="ARBA00022630"/>
    </source>
</evidence>
<evidence type="ECO:0000256" key="13">
    <source>
        <dbReference type="SAM" id="MobiDB-lite"/>
    </source>
</evidence>
<dbReference type="EMBL" id="FMWL01000001">
    <property type="protein sequence ID" value="SCZ76321.1"/>
    <property type="molecule type" value="Genomic_DNA"/>
</dbReference>
<dbReference type="GO" id="GO:0016740">
    <property type="term" value="F:transferase activity"/>
    <property type="evidence" value="ECO:0007669"/>
    <property type="project" value="UniProtKB-UniRule"/>
</dbReference>
<evidence type="ECO:0000256" key="2">
    <source>
        <dbReference type="ARBA" id="ARBA00016337"/>
    </source>
</evidence>
<feature type="chain" id="PRO_5039749526" description="FAD:protein FMN transferase" evidence="12">
    <location>
        <begin position="24"/>
        <end position="375"/>
    </location>
</feature>
<proteinExistence type="inferred from homology"/>
<dbReference type="PANTHER" id="PTHR30040">
    <property type="entry name" value="THIAMINE BIOSYNTHESIS LIPOPROTEIN APBE"/>
    <property type="match status" value="1"/>
</dbReference>
<dbReference type="STRING" id="1120920.SAMN03080599_00179"/>
<feature type="region of interest" description="Disordered" evidence="13">
    <location>
        <begin position="28"/>
        <end position="56"/>
    </location>
</feature>
<dbReference type="InterPro" id="IPR024932">
    <property type="entry name" value="ApbE"/>
</dbReference>
<dbReference type="EC" id="2.7.1.180" evidence="1 10"/>
<dbReference type="SUPFAM" id="SSF143631">
    <property type="entry name" value="ApbE-like"/>
    <property type="match status" value="1"/>
</dbReference>
<comment type="function">
    <text evidence="12">Flavin transferase that catalyzes the transfer of the FMN moiety of FAD and its covalent binding to the hydroxyl group of a threonine residue in a target flavoprotein.</text>
</comment>
<evidence type="ECO:0000256" key="12">
    <source>
        <dbReference type="RuleBase" id="RU363002"/>
    </source>
</evidence>
<reference evidence="14 15" key="1">
    <citation type="submission" date="2016-10" db="EMBL/GenBank/DDBJ databases">
        <authorList>
            <person name="de Groot N.N."/>
        </authorList>
    </citation>
    <scope>NUCLEOTIDE SEQUENCE [LARGE SCALE GENOMIC DNA]</scope>
    <source>
        <strain evidence="14 15">DSM 2784</strain>
    </source>
</reference>
<evidence type="ECO:0000256" key="1">
    <source>
        <dbReference type="ARBA" id="ARBA00011955"/>
    </source>
</evidence>
<feature type="binding site" evidence="11">
    <location>
        <position position="323"/>
    </location>
    <ligand>
        <name>Mg(2+)</name>
        <dbReference type="ChEBI" id="CHEBI:18420"/>
    </ligand>
</feature>
<evidence type="ECO:0000256" key="8">
    <source>
        <dbReference type="ARBA" id="ARBA00031306"/>
    </source>
</evidence>
<evidence type="ECO:0000256" key="6">
    <source>
        <dbReference type="ARBA" id="ARBA00022827"/>
    </source>
</evidence>
<dbReference type="Proteomes" id="UP000199208">
    <property type="component" value="Unassembled WGS sequence"/>
</dbReference>
<dbReference type="PANTHER" id="PTHR30040:SF2">
    <property type="entry name" value="FAD:PROTEIN FMN TRANSFERASE"/>
    <property type="match status" value="1"/>
</dbReference>
<evidence type="ECO:0000256" key="5">
    <source>
        <dbReference type="ARBA" id="ARBA00022723"/>
    </source>
</evidence>
<keyword evidence="15" id="KW-1185">Reference proteome</keyword>
<feature type="binding site" evidence="11">
    <location>
        <position position="319"/>
    </location>
    <ligand>
        <name>Mg(2+)</name>
        <dbReference type="ChEBI" id="CHEBI:18420"/>
    </ligand>
</feature>
<evidence type="ECO:0000256" key="11">
    <source>
        <dbReference type="PIRSR" id="PIRSR006268-2"/>
    </source>
</evidence>
<keyword evidence="12" id="KW-0997">Cell inner membrane</keyword>
<dbReference type="PIRSF" id="PIRSF006268">
    <property type="entry name" value="ApbE"/>
    <property type="match status" value="1"/>
</dbReference>
<dbReference type="AlphaFoldDB" id="A0A1G5RSB0"/>
<accession>A0A1G5RSB0</accession>
<comment type="subcellular location">
    <subcellularLocation>
        <location evidence="12">Cell inner membrane</location>
        <topology evidence="12">Lipid-anchor</topology>
        <orientation evidence="12">Periplasmic side</orientation>
    </subcellularLocation>
</comment>
<dbReference type="Gene3D" id="3.10.520.10">
    <property type="entry name" value="ApbE-like domains"/>
    <property type="match status" value="1"/>
</dbReference>
<feature type="binding site" evidence="11">
    <location>
        <position position="205"/>
    </location>
    <ligand>
        <name>Mg(2+)</name>
        <dbReference type="ChEBI" id="CHEBI:18420"/>
    </ligand>
</feature>
<dbReference type="PROSITE" id="PS51257">
    <property type="entry name" value="PROKAR_LIPOPROTEIN"/>
    <property type="match status" value="1"/>
</dbReference>
<evidence type="ECO:0000256" key="7">
    <source>
        <dbReference type="ARBA" id="ARBA00022842"/>
    </source>
</evidence>
<dbReference type="OrthoDB" id="9778595at2"/>
<dbReference type="GO" id="GO:0046872">
    <property type="term" value="F:metal ion binding"/>
    <property type="evidence" value="ECO:0007669"/>
    <property type="project" value="UniProtKB-UniRule"/>
</dbReference>
<comment type="similarity">
    <text evidence="10 12">Belongs to the ApbE family.</text>
</comment>
<keyword evidence="12" id="KW-0732">Signal</keyword>
<sequence>MKKSYRFITLLTLIIMLSLTALTFTGCQSTGSEPGPASETPDAQEAPVPNQPTPLAEPVEQNDFILGTIISLKLFDFAQDAYFADSFEALRAIERRMTINDADPAQSEVMQINENAGIQPVKVSEDTFEVIRNALRYSELSDGRFDPSVGVLVKLWNIGTDYAAIPPQSEIDARLPLVDYTKIELNEAEKTVFLKEKGMLIDLGGIAKGYGADVVSGILYDYGVRSAIVNLGGNVLVMGSKPDGSVWRIGVQNPFSERGEYLGIAAITDKTIVTSGIYERYFEADGKRYHHILDTAGGYPVDNGLVGVSIIADISMDADALSTAVFSLGPEKGMALVESLDGVDAIFVMEDKTVTMTEGAKAVFTLTDNTFTIVD</sequence>
<evidence type="ECO:0000256" key="10">
    <source>
        <dbReference type="PIRNR" id="PIRNR006268"/>
    </source>
</evidence>
<evidence type="ECO:0000256" key="9">
    <source>
        <dbReference type="ARBA" id="ARBA00048540"/>
    </source>
</evidence>
<gene>
    <name evidence="14" type="ORF">SAMN03080599_00179</name>
</gene>
<evidence type="ECO:0000313" key="15">
    <source>
        <dbReference type="Proteomes" id="UP000199208"/>
    </source>
</evidence>
<feature type="signal peptide" evidence="12">
    <location>
        <begin position="1"/>
        <end position="23"/>
    </location>
</feature>
<evidence type="ECO:0000313" key="14">
    <source>
        <dbReference type="EMBL" id="SCZ76321.1"/>
    </source>
</evidence>
<evidence type="ECO:0000256" key="4">
    <source>
        <dbReference type="ARBA" id="ARBA00022679"/>
    </source>
</evidence>
<dbReference type="RefSeq" id="WP_092589002.1">
    <property type="nucleotide sequence ID" value="NZ_FMWL01000001.1"/>
</dbReference>
<keyword evidence="7 10" id="KW-0460">Magnesium</keyword>
<name>A0A1G5RSB0_9FIRM</name>
<keyword evidence="6 10" id="KW-0274">FAD</keyword>
<keyword evidence="4 10" id="KW-0808">Transferase</keyword>
<comment type="catalytic activity">
    <reaction evidence="9 10 12">
        <text>L-threonyl-[protein] + FAD = FMN-L-threonyl-[protein] + AMP + H(+)</text>
        <dbReference type="Rhea" id="RHEA:36847"/>
        <dbReference type="Rhea" id="RHEA-COMP:11060"/>
        <dbReference type="Rhea" id="RHEA-COMP:11061"/>
        <dbReference type="ChEBI" id="CHEBI:15378"/>
        <dbReference type="ChEBI" id="CHEBI:30013"/>
        <dbReference type="ChEBI" id="CHEBI:57692"/>
        <dbReference type="ChEBI" id="CHEBI:74257"/>
        <dbReference type="ChEBI" id="CHEBI:456215"/>
        <dbReference type="EC" id="2.7.1.180"/>
    </reaction>
</comment>
<keyword evidence="5 10" id="KW-0479">Metal-binding</keyword>
<dbReference type="InterPro" id="IPR003374">
    <property type="entry name" value="ApbE-like_sf"/>
</dbReference>
<organism evidence="14 15">
    <name type="scientific">Acidaminobacter hydrogenoformans DSM 2784</name>
    <dbReference type="NCBI Taxonomy" id="1120920"/>
    <lineage>
        <taxon>Bacteria</taxon>
        <taxon>Bacillati</taxon>
        <taxon>Bacillota</taxon>
        <taxon>Clostridia</taxon>
        <taxon>Peptostreptococcales</taxon>
        <taxon>Acidaminobacteraceae</taxon>
        <taxon>Acidaminobacter</taxon>
    </lineage>
</organism>
<comment type="cofactor">
    <cofactor evidence="11">
        <name>Mg(2+)</name>
        <dbReference type="ChEBI" id="CHEBI:18420"/>
    </cofactor>
    <cofactor evidence="11">
        <name>Mn(2+)</name>
        <dbReference type="ChEBI" id="CHEBI:29035"/>
    </cofactor>
    <text evidence="11">Magnesium. Can also use manganese.</text>
</comment>
<keyword evidence="3 10" id="KW-0285">Flavoprotein</keyword>
<keyword evidence="12" id="KW-0472">Membrane</keyword>
<dbReference type="Pfam" id="PF02424">
    <property type="entry name" value="ApbE"/>
    <property type="match status" value="1"/>
</dbReference>
<protein>
    <recommendedName>
        <fullName evidence="2 10">FAD:protein FMN transferase</fullName>
        <ecNumber evidence="1 10">2.7.1.180</ecNumber>
    </recommendedName>
    <alternativeName>
        <fullName evidence="8 10">Flavin transferase</fullName>
    </alternativeName>
</protein>
<dbReference type="GO" id="GO:0005886">
    <property type="term" value="C:plasma membrane"/>
    <property type="evidence" value="ECO:0007669"/>
    <property type="project" value="UniProtKB-SubCell"/>
</dbReference>